<feature type="signal peptide" evidence="1">
    <location>
        <begin position="1"/>
        <end position="18"/>
    </location>
</feature>
<proteinExistence type="evidence at transcript level"/>
<dbReference type="AlphaFoldDB" id="L7M144"/>
<dbReference type="EMBL" id="GACK01007259">
    <property type="protein sequence ID" value="JAA57775.1"/>
    <property type="molecule type" value="mRNA"/>
</dbReference>
<sequence length="75" mass="8526">MNNIQACFIIFTFVLTSSNWQPSSKVTVEAGSTVKTFVFGRENCWTYSCEKGECTPNDCECPNCILQFFGFMNCR</sequence>
<organism evidence="2">
    <name type="scientific">Rhipicephalus pulchellus</name>
    <name type="common">Yellow backed tick</name>
    <name type="synonym">Dermacentor pulchellus</name>
    <dbReference type="NCBI Taxonomy" id="72859"/>
    <lineage>
        <taxon>Eukaryota</taxon>
        <taxon>Metazoa</taxon>
        <taxon>Ecdysozoa</taxon>
        <taxon>Arthropoda</taxon>
        <taxon>Chelicerata</taxon>
        <taxon>Arachnida</taxon>
        <taxon>Acari</taxon>
        <taxon>Parasitiformes</taxon>
        <taxon>Ixodida</taxon>
        <taxon>Ixodoidea</taxon>
        <taxon>Ixodidae</taxon>
        <taxon>Rhipicephalinae</taxon>
        <taxon>Rhipicephalus</taxon>
        <taxon>Rhipicephalus</taxon>
    </lineage>
</organism>
<keyword evidence="1" id="KW-0732">Signal</keyword>
<evidence type="ECO:0000313" key="2">
    <source>
        <dbReference type="EMBL" id="JAA57775.1"/>
    </source>
</evidence>
<reference evidence="2" key="1">
    <citation type="submission" date="2012-11" db="EMBL/GenBank/DDBJ databases">
        <authorList>
            <person name="Lucero-Rivera Y.E."/>
            <person name="Tovar-Ramirez D."/>
        </authorList>
    </citation>
    <scope>NUCLEOTIDE SEQUENCE</scope>
    <source>
        <tissue evidence="2">Salivary gland</tissue>
    </source>
</reference>
<reference evidence="2" key="2">
    <citation type="journal article" date="2015" name="J. Proteomics">
        <title>Sexual differences in the sialomes of the zebra tick, Rhipicephalus pulchellus.</title>
        <authorList>
            <person name="Tan A.W."/>
            <person name="Francischetti I.M."/>
            <person name="Slovak M."/>
            <person name="Kini R.M."/>
            <person name="Ribeiro J.M."/>
        </authorList>
    </citation>
    <scope>NUCLEOTIDE SEQUENCE</scope>
    <source>
        <tissue evidence="2">Salivary gland</tissue>
    </source>
</reference>
<evidence type="ECO:0000256" key="1">
    <source>
        <dbReference type="SAM" id="SignalP"/>
    </source>
</evidence>
<accession>L7M144</accession>
<name>L7M144_RHIPC</name>
<feature type="chain" id="PRO_5003980944" evidence="1">
    <location>
        <begin position="19"/>
        <end position="75"/>
    </location>
</feature>
<protein>
    <submittedName>
        <fullName evidence="2">Putative secreted salivary protein</fullName>
    </submittedName>
</protein>